<evidence type="ECO:0000256" key="1">
    <source>
        <dbReference type="SAM" id="MobiDB-lite"/>
    </source>
</evidence>
<accession>A0ABN7WNR8</accession>
<dbReference type="EMBL" id="CAJVQB010054734">
    <property type="protein sequence ID" value="CAG8836945.1"/>
    <property type="molecule type" value="Genomic_DNA"/>
</dbReference>
<evidence type="ECO:0000313" key="3">
    <source>
        <dbReference type="Proteomes" id="UP000789901"/>
    </source>
</evidence>
<feature type="region of interest" description="Disordered" evidence="1">
    <location>
        <begin position="22"/>
        <end position="44"/>
    </location>
</feature>
<dbReference type="Proteomes" id="UP000789901">
    <property type="component" value="Unassembled WGS sequence"/>
</dbReference>
<reference evidence="2 3" key="1">
    <citation type="submission" date="2021-06" db="EMBL/GenBank/DDBJ databases">
        <authorList>
            <person name="Kallberg Y."/>
            <person name="Tangrot J."/>
            <person name="Rosling A."/>
        </authorList>
    </citation>
    <scope>NUCLEOTIDE SEQUENCE [LARGE SCALE GENOMIC DNA]</scope>
    <source>
        <strain evidence="2 3">120-4 pot B 10/14</strain>
    </source>
</reference>
<gene>
    <name evidence="2" type="ORF">GMARGA_LOCUS33278</name>
</gene>
<feature type="non-terminal residue" evidence="2">
    <location>
        <position position="44"/>
    </location>
</feature>
<keyword evidence="3" id="KW-1185">Reference proteome</keyword>
<comment type="caution">
    <text evidence="2">The sequence shown here is derived from an EMBL/GenBank/DDBJ whole genome shotgun (WGS) entry which is preliminary data.</text>
</comment>
<evidence type="ECO:0000313" key="2">
    <source>
        <dbReference type="EMBL" id="CAG8836945.1"/>
    </source>
</evidence>
<feature type="non-terminal residue" evidence="2">
    <location>
        <position position="1"/>
    </location>
</feature>
<proteinExistence type="predicted"/>
<name>A0ABN7WNR8_GIGMA</name>
<organism evidence="2 3">
    <name type="scientific">Gigaspora margarita</name>
    <dbReference type="NCBI Taxonomy" id="4874"/>
    <lineage>
        <taxon>Eukaryota</taxon>
        <taxon>Fungi</taxon>
        <taxon>Fungi incertae sedis</taxon>
        <taxon>Mucoromycota</taxon>
        <taxon>Glomeromycotina</taxon>
        <taxon>Glomeromycetes</taxon>
        <taxon>Diversisporales</taxon>
        <taxon>Gigasporaceae</taxon>
        <taxon>Gigaspora</taxon>
    </lineage>
</organism>
<protein>
    <submittedName>
        <fullName evidence="2">18913_t:CDS:1</fullName>
    </submittedName>
</protein>
<sequence length="44" mass="5013">MEQGQQVDWSLATKKNILHKKLKKRAPNNLRPNKVDKNSASAIL</sequence>